<keyword evidence="1 7" id="KW-0732">Signal</keyword>
<evidence type="ECO:0000256" key="5">
    <source>
        <dbReference type="RuleBase" id="RU003495"/>
    </source>
</evidence>
<dbReference type="InterPro" id="IPR007730">
    <property type="entry name" value="SPOR-like_dom"/>
</dbReference>
<dbReference type="Gene3D" id="2.40.40.10">
    <property type="entry name" value="RlpA-like domain"/>
    <property type="match status" value="1"/>
</dbReference>
<feature type="compositionally biased region" description="Low complexity" evidence="6">
    <location>
        <begin position="37"/>
        <end position="49"/>
    </location>
</feature>
<evidence type="ECO:0000313" key="10">
    <source>
        <dbReference type="Proteomes" id="UP000321548"/>
    </source>
</evidence>
<feature type="chain" id="PRO_5023531978" description="Endolytic peptidoglycan transglycosylase RlpA" evidence="7">
    <location>
        <begin position="27"/>
        <end position="330"/>
    </location>
</feature>
<dbReference type="PANTHER" id="PTHR34183:SF1">
    <property type="entry name" value="ENDOLYTIC PEPTIDOGLYCAN TRANSGLYCOSYLASE RLPA"/>
    <property type="match status" value="1"/>
</dbReference>
<dbReference type="OrthoDB" id="9779128at2"/>
<protein>
    <recommendedName>
        <fullName evidence="4">Endolytic peptidoglycan transglycosylase RlpA</fullName>
        <ecNumber evidence="4">4.2.2.-</ecNumber>
    </recommendedName>
</protein>
<dbReference type="CDD" id="cd22268">
    <property type="entry name" value="DPBB_RlpA-like"/>
    <property type="match status" value="1"/>
</dbReference>
<keyword evidence="4" id="KW-1003">Cell membrane</keyword>
<keyword evidence="3 4" id="KW-0961">Cell wall biogenesis/degradation</keyword>
<evidence type="ECO:0000256" key="3">
    <source>
        <dbReference type="ARBA" id="ARBA00023316"/>
    </source>
</evidence>
<keyword evidence="10" id="KW-1185">Reference proteome</keyword>
<dbReference type="GO" id="GO:0005886">
    <property type="term" value="C:plasma membrane"/>
    <property type="evidence" value="ECO:0007669"/>
    <property type="project" value="UniProtKB-SubCell"/>
</dbReference>
<keyword evidence="4" id="KW-0472">Membrane</keyword>
<dbReference type="InterPro" id="IPR009009">
    <property type="entry name" value="RlpA-like_DPBB"/>
</dbReference>
<dbReference type="PROSITE" id="PS51257">
    <property type="entry name" value="PROKAR_LIPOPROTEIN"/>
    <property type="match status" value="1"/>
</dbReference>
<dbReference type="GO" id="GO:0000270">
    <property type="term" value="P:peptidoglycan metabolic process"/>
    <property type="evidence" value="ECO:0007669"/>
    <property type="project" value="UniProtKB-UniRule"/>
</dbReference>
<proteinExistence type="inferred from homology"/>
<dbReference type="InterPro" id="IPR034718">
    <property type="entry name" value="RlpA"/>
</dbReference>
<dbReference type="EMBL" id="VDUY01000006">
    <property type="protein sequence ID" value="TXL64172.1"/>
    <property type="molecule type" value="Genomic_DNA"/>
</dbReference>
<name>A0A5C8NT40_9BURK</name>
<dbReference type="RefSeq" id="WP_147705233.1">
    <property type="nucleotide sequence ID" value="NZ_VDUY01000006.1"/>
</dbReference>
<feature type="signal peptide" evidence="7">
    <location>
        <begin position="1"/>
        <end position="26"/>
    </location>
</feature>
<dbReference type="PROSITE" id="PS51724">
    <property type="entry name" value="SPOR"/>
    <property type="match status" value="1"/>
</dbReference>
<dbReference type="InterPro" id="IPR012997">
    <property type="entry name" value="RplA"/>
</dbReference>
<dbReference type="InterPro" id="IPR036680">
    <property type="entry name" value="SPOR-like_sf"/>
</dbReference>
<dbReference type="Proteomes" id="UP000321548">
    <property type="component" value="Unassembled WGS sequence"/>
</dbReference>
<dbReference type="Pfam" id="PF05036">
    <property type="entry name" value="SPOR"/>
    <property type="match status" value="1"/>
</dbReference>
<keyword evidence="4" id="KW-0564">Palmitate</keyword>
<dbReference type="HAMAP" id="MF_02071">
    <property type="entry name" value="RlpA"/>
    <property type="match status" value="1"/>
</dbReference>
<dbReference type="SUPFAM" id="SSF110997">
    <property type="entry name" value="Sporulation related repeat"/>
    <property type="match status" value="1"/>
</dbReference>
<comment type="function">
    <text evidence="4">Lytic transglycosylase with a strong preference for naked glycan strands that lack stem peptides.</text>
</comment>
<organism evidence="9 10">
    <name type="scientific">Zeimonas arvi</name>
    <dbReference type="NCBI Taxonomy" id="2498847"/>
    <lineage>
        <taxon>Bacteria</taxon>
        <taxon>Pseudomonadati</taxon>
        <taxon>Pseudomonadota</taxon>
        <taxon>Betaproteobacteria</taxon>
        <taxon>Burkholderiales</taxon>
        <taxon>Burkholderiaceae</taxon>
        <taxon>Zeimonas</taxon>
    </lineage>
</organism>
<keyword evidence="4" id="KW-0449">Lipoprotein</keyword>
<comment type="caution">
    <text evidence="9">The sequence shown here is derived from an EMBL/GenBank/DDBJ whole genome shotgun (WGS) entry which is preliminary data.</text>
</comment>
<sequence length="330" mass="34769">MNRLPFIGRPALLAALAATLLLGACAGPRGPAGTSRGGPDASPGGAAGPAANCARRGGGYYLDDGPGCEPPPDLAAIPDAVPRPEPLLPRTARPYVVFGREYRPMARLEPYKARGVATWYGRRYHGNPTSSGERYDMYAMTAAHPTLPIPSYARVTNLRNGRSVVVRVNDRGPFLNDRLIDLSYTAAAKLGYIEAGSAQVEVELITEFGEAPAQPVAAAPLPVPAPVEPPVEPPVERLAMQVEPTPGSPVPQLDRGYWLQLGAFGSADNAGAALQRLSRQVSGLGAPIDVVADGGLYKLQAGPWPTREAAQAAAERVRASTDLQPFATRR</sequence>
<comment type="similarity">
    <text evidence="4 5">Belongs to the RlpA family.</text>
</comment>
<feature type="domain" description="SPOR" evidence="8">
    <location>
        <begin position="251"/>
        <end position="330"/>
    </location>
</feature>
<dbReference type="InterPro" id="IPR036908">
    <property type="entry name" value="RlpA-like_sf"/>
</dbReference>
<evidence type="ECO:0000256" key="1">
    <source>
        <dbReference type="ARBA" id="ARBA00022729"/>
    </source>
</evidence>
<keyword evidence="2 4" id="KW-0456">Lyase</keyword>
<dbReference type="Pfam" id="PF03330">
    <property type="entry name" value="DPBB_1"/>
    <property type="match status" value="1"/>
</dbReference>
<dbReference type="GO" id="GO:0008932">
    <property type="term" value="F:lytic endotransglycosylase activity"/>
    <property type="evidence" value="ECO:0007669"/>
    <property type="project" value="UniProtKB-UniRule"/>
</dbReference>
<dbReference type="SUPFAM" id="SSF50685">
    <property type="entry name" value="Barwin-like endoglucanases"/>
    <property type="match status" value="1"/>
</dbReference>
<gene>
    <name evidence="4" type="primary">rlpA</name>
    <name evidence="9" type="ORF">FHP08_14615</name>
</gene>
<dbReference type="NCBIfam" id="TIGR00413">
    <property type="entry name" value="rlpA"/>
    <property type="match status" value="1"/>
</dbReference>
<dbReference type="AlphaFoldDB" id="A0A5C8NT40"/>
<dbReference type="GO" id="GO:0042834">
    <property type="term" value="F:peptidoglycan binding"/>
    <property type="evidence" value="ECO:0007669"/>
    <property type="project" value="InterPro"/>
</dbReference>
<feature type="region of interest" description="Disordered" evidence="6">
    <location>
        <begin position="29"/>
        <end position="49"/>
    </location>
</feature>
<dbReference type="GO" id="GO:0071555">
    <property type="term" value="P:cell wall organization"/>
    <property type="evidence" value="ECO:0007669"/>
    <property type="project" value="UniProtKB-KW"/>
</dbReference>
<evidence type="ECO:0000256" key="2">
    <source>
        <dbReference type="ARBA" id="ARBA00023239"/>
    </source>
</evidence>
<evidence type="ECO:0000313" key="9">
    <source>
        <dbReference type="EMBL" id="TXL64172.1"/>
    </source>
</evidence>
<evidence type="ECO:0000256" key="7">
    <source>
        <dbReference type="SAM" id="SignalP"/>
    </source>
</evidence>
<feature type="region of interest" description="Disordered" evidence="6">
    <location>
        <begin position="310"/>
        <end position="330"/>
    </location>
</feature>
<dbReference type="EC" id="4.2.2.-" evidence="4"/>
<accession>A0A5C8NT40</accession>
<evidence type="ECO:0000259" key="8">
    <source>
        <dbReference type="PROSITE" id="PS51724"/>
    </source>
</evidence>
<evidence type="ECO:0000256" key="4">
    <source>
        <dbReference type="HAMAP-Rule" id="MF_02071"/>
    </source>
</evidence>
<comment type="subcellular location">
    <subcellularLocation>
        <location evidence="4">Cell membrane</location>
        <topology evidence="4">Lipid-anchor</topology>
    </subcellularLocation>
</comment>
<reference evidence="9 10" key="1">
    <citation type="submission" date="2019-06" db="EMBL/GenBank/DDBJ databases">
        <title>Quisquiliibacterium sp. nov., isolated from a maize field.</title>
        <authorList>
            <person name="Lin S.-Y."/>
            <person name="Tsai C.-F."/>
            <person name="Young C.-C."/>
        </authorList>
    </citation>
    <scope>NUCLEOTIDE SEQUENCE [LARGE SCALE GENOMIC DNA]</scope>
    <source>
        <strain evidence="9 10">CC-CFT501</strain>
    </source>
</reference>
<dbReference type="PANTHER" id="PTHR34183">
    <property type="entry name" value="ENDOLYTIC PEPTIDOGLYCAN TRANSGLYCOSYLASE RLPA"/>
    <property type="match status" value="1"/>
</dbReference>
<dbReference type="Gene3D" id="3.30.70.1070">
    <property type="entry name" value="Sporulation related repeat"/>
    <property type="match status" value="1"/>
</dbReference>
<evidence type="ECO:0000256" key="6">
    <source>
        <dbReference type="SAM" id="MobiDB-lite"/>
    </source>
</evidence>
<dbReference type="FunFam" id="2.40.40.10:FF:000003">
    <property type="entry name" value="Endolytic peptidoglycan transglycosylase RlpA"/>
    <property type="match status" value="1"/>
</dbReference>